<keyword evidence="2" id="KW-1185">Reference proteome</keyword>
<gene>
    <name evidence="1" type="ORF">WMSIL1_LOCUS12605</name>
</gene>
<accession>A0A564Z573</accession>
<dbReference type="Proteomes" id="UP000321570">
    <property type="component" value="Unassembled WGS sequence"/>
</dbReference>
<feature type="non-terminal residue" evidence="1">
    <location>
        <position position="1"/>
    </location>
</feature>
<dbReference type="EMBL" id="CABIJS010000665">
    <property type="protein sequence ID" value="VUZ54582.1"/>
    <property type="molecule type" value="Genomic_DNA"/>
</dbReference>
<organism evidence="1 2">
    <name type="scientific">Hymenolepis diminuta</name>
    <name type="common">Rat tapeworm</name>
    <dbReference type="NCBI Taxonomy" id="6216"/>
    <lineage>
        <taxon>Eukaryota</taxon>
        <taxon>Metazoa</taxon>
        <taxon>Spiralia</taxon>
        <taxon>Lophotrochozoa</taxon>
        <taxon>Platyhelminthes</taxon>
        <taxon>Cestoda</taxon>
        <taxon>Eucestoda</taxon>
        <taxon>Cyclophyllidea</taxon>
        <taxon>Hymenolepididae</taxon>
        <taxon>Hymenolepis</taxon>
    </lineage>
</organism>
<name>A0A564Z573_HYMDI</name>
<sequence length="142" mass="16082">QYLNNSLSNRFSILSTPTQLALSTWTFGSTHKCYLRSCEFCHTHHSIHNRDDGPAFPEVYQEGLNQRYSTKASLKLMPNAQPILHPKHSLPLADLPRVSEDLNTRNKGTFNNLSSTQNELTTTWPIRKQMELSGSALTIVQV</sequence>
<evidence type="ECO:0000313" key="2">
    <source>
        <dbReference type="Proteomes" id="UP000321570"/>
    </source>
</evidence>
<reference evidence="1 2" key="1">
    <citation type="submission" date="2019-07" db="EMBL/GenBank/DDBJ databases">
        <authorList>
            <person name="Jastrzebski P J."/>
            <person name="Paukszto L."/>
            <person name="Jastrzebski P J."/>
        </authorList>
    </citation>
    <scope>NUCLEOTIDE SEQUENCE [LARGE SCALE GENOMIC DNA]</scope>
    <source>
        <strain evidence="1 2">WMS-il1</strain>
    </source>
</reference>
<protein>
    <submittedName>
        <fullName evidence="1">Uncharacterized protein</fullName>
    </submittedName>
</protein>
<dbReference type="AlphaFoldDB" id="A0A564Z573"/>
<proteinExistence type="predicted"/>
<evidence type="ECO:0000313" key="1">
    <source>
        <dbReference type="EMBL" id="VUZ54582.1"/>
    </source>
</evidence>